<evidence type="ECO:0000313" key="9">
    <source>
        <dbReference type="Proteomes" id="UP001597476"/>
    </source>
</evidence>
<keyword evidence="9" id="KW-1185">Reference proteome</keyword>
<evidence type="ECO:0000256" key="1">
    <source>
        <dbReference type="ARBA" id="ARBA00007150"/>
    </source>
</evidence>
<keyword evidence="3 8" id="KW-0808">Transferase</keyword>
<feature type="transmembrane region" description="Helical" evidence="7">
    <location>
        <begin position="159"/>
        <end position="179"/>
    </location>
</feature>
<keyword evidence="6 7" id="KW-0472">Membrane</keyword>
<feature type="transmembrane region" description="Helical" evidence="7">
    <location>
        <begin position="214"/>
        <end position="236"/>
    </location>
</feature>
<accession>A0ABW5TAE2</accession>
<dbReference type="RefSeq" id="WP_380290047.1">
    <property type="nucleotide sequence ID" value="NZ_JBHULY010000011.1"/>
</dbReference>
<dbReference type="EC" id="2.5.1.145" evidence="8"/>
<evidence type="ECO:0000313" key="8">
    <source>
        <dbReference type="EMBL" id="MFD2725759.1"/>
    </source>
</evidence>
<organism evidence="8 9">
    <name type="scientific">Hyunsoonleella rubra</name>
    <dbReference type="NCBI Taxonomy" id="1737062"/>
    <lineage>
        <taxon>Bacteria</taxon>
        <taxon>Pseudomonadati</taxon>
        <taxon>Bacteroidota</taxon>
        <taxon>Flavobacteriia</taxon>
        <taxon>Flavobacteriales</taxon>
        <taxon>Flavobacteriaceae</taxon>
    </lineage>
</organism>
<sequence length="255" mass="29009">MDIPFEPQLFGYAINVHLVLEYLAFFVAFRYYVVLRRKSSDRISSNNRLSIILGAALGALIGSRVVGFLENPVLTISQENLIQLLNTKTIMGGLFGGLLGVELMKKYIGETQSSGDLFTFPIILGIFIGRIGCFLSGTNEFTFGKETSFFAGMDLGDGLLRHPTSLYEMVFLVLLFYGLKQLQNKATLKNGDLFKWFMILYFGFRFFIEFLKPNVFYVFGLSTIQILCLVCLLYYGNTIVKVIKIRWFCNKNVFK</sequence>
<feature type="transmembrane region" description="Helical" evidence="7">
    <location>
        <begin position="49"/>
        <end position="69"/>
    </location>
</feature>
<gene>
    <name evidence="8" type="ORF">ACFSR8_06000</name>
</gene>
<feature type="transmembrane region" description="Helical" evidence="7">
    <location>
        <begin position="89"/>
        <end position="105"/>
    </location>
</feature>
<evidence type="ECO:0000256" key="3">
    <source>
        <dbReference type="ARBA" id="ARBA00022679"/>
    </source>
</evidence>
<feature type="transmembrane region" description="Helical" evidence="7">
    <location>
        <begin position="12"/>
        <end position="33"/>
    </location>
</feature>
<evidence type="ECO:0000256" key="2">
    <source>
        <dbReference type="ARBA" id="ARBA00022475"/>
    </source>
</evidence>
<dbReference type="InterPro" id="IPR001640">
    <property type="entry name" value="Lgt"/>
</dbReference>
<dbReference type="GO" id="GO:0008961">
    <property type="term" value="F:phosphatidylglycerol-prolipoprotein diacylglyceryl transferase activity"/>
    <property type="evidence" value="ECO:0007669"/>
    <property type="project" value="UniProtKB-EC"/>
</dbReference>
<dbReference type="PANTHER" id="PTHR30589">
    <property type="entry name" value="PROLIPOPROTEIN DIACYLGLYCERYL TRANSFERASE"/>
    <property type="match status" value="1"/>
</dbReference>
<dbReference type="Proteomes" id="UP001597476">
    <property type="component" value="Unassembled WGS sequence"/>
</dbReference>
<dbReference type="Pfam" id="PF01790">
    <property type="entry name" value="LGT"/>
    <property type="match status" value="1"/>
</dbReference>
<reference evidence="9" key="1">
    <citation type="journal article" date="2019" name="Int. J. Syst. Evol. Microbiol.">
        <title>The Global Catalogue of Microorganisms (GCM) 10K type strain sequencing project: providing services to taxonomists for standard genome sequencing and annotation.</title>
        <authorList>
            <consortium name="The Broad Institute Genomics Platform"/>
            <consortium name="The Broad Institute Genome Sequencing Center for Infectious Disease"/>
            <person name="Wu L."/>
            <person name="Ma J."/>
        </authorList>
    </citation>
    <scope>NUCLEOTIDE SEQUENCE [LARGE SCALE GENOMIC DNA]</scope>
    <source>
        <strain evidence="9">KCTC 42398</strain>
    </source>
</reference>
<evidence type="ECO:0000256" key="5">
    <source>
        <dbReference type="ARBA" id="ARBA00022989"/>
    </source>
</evidence>
<dbReference type="EMBL" id="JBHULY010000011">
    <property type="protein sequence ID" value="MFD2725759.1"/>
    <property type="molecule type" value="Genomic_DNA"/>
</dbReference>
<keyword evidence="5 7" id="KW-1133">Transmembrane helix</keyword>
<evidence type="ECO:0000256" key="6">
    <source>
        <dbReference type="ARBA" id="ARBA00023136"/>
    </source>
</evidence>
<dbReference type="PANTHER" id="PTHR30589:SF0">
    <property type="entry name" value="PHOSPHATIDYLGLYCEROL--PROLIPOPROTEIN DIACYLGLYCERYL TRANSFERASE"/>
    <property type="match status" value="1"/>
</dbReference>
<keyword evidence="4 7" id="KW-0812">Transmembrane</keyword>
<evidence type="ECO:0000256" key="4">
    <source>
        <dbReference type="ARBA" id="ARBA00022692"/>
    </source>
</evidence>
<feature type="transmembrane region" description="Helical" evidence="7">
    <location>
        <begin position="191"/>
        <end position="208"/>
    </location>
</feature>
<keyword evidence="2" id="KW-1003">Cell membrane</keyword>
<comment type="caution">
    <text evidence="8">The sequence shown here is derived from an EMBL/GenBank/DDBJ whole genome shotgun (WGS) entry which is preliminary data.</text>
</comment>
<proteinExistence type="inferred from homology"/>
<name>A0ABW5TAE2_9FLAO</name>
<protein>
    <submittedName>
        <fullName evidence="8">Prolipoprotein diacylglyceryl transferase</fullName>
        <ecNumber evidence="8">2.5.1.145</ecNumber>
    </submittedName>
</protein>
<evidence type="ECO:0000256" key="7">
    <source>
        <dbReference type="SAM" id="Phobius"/>
    </source>
</evidence>
<feature type="transmembrane region" description="Helical" evidence="7">
    <location>
        <begin position="117"/>
        <end position="139"/>
    </location>
</feature>
<comment type="similarity">
    <text evidence="1">Belongs to the Lgt family.</text>
</comment>